<gene>
    <name evidence="3" type="ORF">TVAG_553940</name>
</gene>
<evidence type="ECO:0000313" key="3">
    <source>
        <dbReference type="EMBL" id="EAX86218.1"/>
    </source>
</evidence>
<evidence type="ECO:0000313" key="4">
    <source>
        <dbReference type="Proteomes" id="UP000001542"/>
    </source>
</evidence>
<dbReference type="Proteomes" id="UP000001542">
    <property type="component" value="Unassembled WGS sequence"/>
</dbReference>
<dbReference type="VEuPathDB" id="TrichDB:TVAGG3_0419110"/>
<evidence type="ECO:0000256" key="1">
    <source>
        <dbReference type="SAM" id="MobiDB-lite"/>
    </source>
</evidence>
<dbReference type="RefSeq" id="XP_001299148.1">
    <property type="nucleotide sequence ID" value="XM_001299147.1"/>
</dbReference>
<organism evidence="3 4">
    <name type="scientific">Trichomonas vaginalis (strain ATCC PRA-98 / G3)</name>
    <dbReference type="NCBI Taxonomy" id="412133"/>
    <lineage>
        <taxon>Eukaryota</taxon>
        <taxon>Metamonada</taxon>
        <taxon>Parabasalia</taxon>
        <taxon>Trichomonadida</taxon>
        <taxon>Trichomonadidae</taxon>
        <taxon>Trichomonas</taxon>
    </lineage>
</organism>
<name>A2G9F3_TRIV3</name>
<keyword evidence="4" id="KW-1185">Reference proteome</keyword>
<reference evidence="3" key="1">
    <citation type="submission" date="2006-10" db="EMBL/GenBank/DDBJ databases">
        <authorList>
            <person name="Amadeo P."/>
            <person name="Zhao Q."/>
            <person name="Wortman J."/>
            <person name="Fraser-Liggett C."/>
            <person name="Carlton J."/>
        </authorList>
    </citation>
    <scope>NUCLEOTIDE SEQUENCE</scope>
    <source>
        <strain evidence="3">G3</strain>
    </source>
</reference>
<dbReference type="SMR" id="A2G9F3"/>
<evidence type="ECO:0000256" key="2">
    <source>
        <dbReference type="SAM" id="Phobius"/>
    </source>
</evidence>
<protein>
    <submittedName>
        <fullName evidence="3">Uncharacterized protein</fullName>
    </submittedName>
</protein>
<accession>A2G9F3</accession>
<feature type="transmembrane region" description="Helical" evidence="2">
    <location>
        <begin position="6"/>
        <end position="30"/>
    </location>
</feature>
<keyword evidence="2" id="KW-0472">Membrane</keyword>
<dbReference type="KEGG" id="tva:4743861"/>
<proteinExistence type="predicted"/>
<keyword evidence="2" id="KW-1133">Transmembrane helix</keyword>
<dbReference type="InParanoid" id="A2G9F3"/>
<dbReference type="AlphaFoldDB" id="A2G9F3"/>
<dbReference type="VEuPathDB" id="TrichDB:TVAG_553940"/>
<dbReference type="EMBL" id="DS114706">
    <property type="protein sequence ID" value="EAX86218.1"/>
    <property type="molecule type" value="Genomic_DNA"/>
</dbReference>
<sequence length="67" mass="7476">MKKNLVQGIIMAGALIVVAIVFAFMFCLYIDTFENNTDKPKNSDTGANAIETEMTGQQEYEINDLLK</sequence>
<reference evidence="3" key="2">
    <citation type="journal article" date="2007" name="Science">
        <title>Draft genome sequence of the sexually transmitted pathogen Trichomonas vaginalis.</title>
        <authorList>
            <person name="Carlton J.M."/>
            <person name="Hirt R.P."/>
            <person name="Silva J.C."/>
            <person name="Delcher A.L."/>
            <person name="Schatz M."/>
            <person name="Zhao Q."/>
            <person name="Wortman J.R."/>
            <person name="Bidwell S.L."/>
            <person name="Alsmark U.C.M."/>
            <person name="Besteiro S."/>
            <person name="Sicheritz-Ponten T."/>
            <person name="Noel C.J."/>
            <person name="Dacks J.B."/>
            <person name="Foster P.G."/>
            <person name="Simillion C."/>
            <person name="Van de Peer Y."/>
            <person name="Miranda-Saavedra D."/>
            <person name="Barton G.J."/>
            <person name="Westrop G.D."/>
            <person name="Mueller S."/>
            <person name="Dessi D."/>
            <person name="Fiori P.L."/>
            <person name="Ren Q."/>
            <person name="Paulsen I."/>
            <person name="Zhang H."/>
            <person name="Bastida-Corcuera F.D."/>
            <person name="Simoes-Barbosa A."/>
            <person name="Brown M.T."/>
            <person name="Hayes R.D."/>
            <person name="Mukherjee M."/>
            <person name="Okumura C.Y."/>
            <person name="Schneider R."/>
            <person name="Smith A.J."/>
            <person name="Vanacova S."/>
            <person name="Villalvazo M."/>
            <person name="Haas B.J."/>
            <person name="Pertea M."/>
            <person name="Feldblyum T.V."/>
            <person name="Utterback T.R."/>
            <person name="Shu C.L."/>
            <person name="Osoegawa K."/>
            <person name="de Jong P.J."/>
            <person name="Hrdy I."/>
            <person name="Horvathova L."/>
            <person name="Zubacova Z."/>
            <person name="Dolezal P."/>
            <person name="Malik S.B."/>
            <person name="Logsdon J.M. Jr."/>
            <person name="Henze K."/>
            <person name="Gupta A."/>
            <person name="Wang C.C."/>
            <person name="Dunne R.L."/>
            <person name="Upcroft J.A."/>
            <person name="Upcroft P."/>
            <person name="White O."/>
            <person name="Salzberg S.L."/>
            <person name="Tang P."/>
            <person name="Chiu C.-H."/>
            <person name="Lee Y.-S."/>
            <person name="Embley T.M."/>
            <person name="Coombs G.H."/>
            <person name="Mottram J.C."/>
            <person name="Tachezy J."/>
            <person name="Fraser-Liggett C.M."/>
            <person name="Johnson P.J."/>
        </authorList>
    </citation>
    <scope>NUCLEOTIDE SEQUENCE [LARGE SCALE GENOMIC DNA]</scope>
    <source>
        <strain evidence="3">G3</strain>
    </source>
</reference>
<keyword evidence="2" id="KW-0812">Transmembrane</keyword>
<feature type="region of interest" description="Disordered" evidence="1">
    <location>
        <begin position="36"/>
        <end position="56"/>
    </location>
</feature>